<organism evidence="1 2">
    <name type="scientific">Litorilituus lipolyticus</name>
    <dbReference type="NCBI Taxonomy" id="2491017"/>
    <lineage>
        <taxon>Bacteria</taxon>
        <taxon>Pseudomonadati</taxon>
        <taxon>Pseudomonadota</taxon>
        <taxon>Gammaproteobacteria</taxon>
        <taxon>Alteromonadales</taxon>
        <taxon>Colwelliaceae</taxon>
        <taxon>Litorilituus</taxon>
    </lineage>
</organism>
<accession>A0A502KW16</accession>
<protein>
    <submittedName>
        <fullName evidence="1">DUF3301 domain-containing protein</fullName>
    </submittedName>
</protein>
<dbReference type="Pfam" id="PF11743">
    <property type="entry name" value="DUF3301"/>
    <property type="match status" value="1"/>
</dbReference>
<evidence type="ECO:0000313" key="1">
    <source>
        <dbReference type="EMBL" id="TPH13843.1"/>
    </source>
</evidence>
<dbReference type="OrthoDB" id="5959530at2"/>
<gene>
    <name evidence="1" type="ORF">EPA86_11970</name>
</gene>
<evidence type="ECO:0000313" key="2">
    <source>
        <dbReference type="Proteomes" id="UP000315303"/>
    </source>
</evidence>
<sequence>MENIYYLLVFCLFCWYFAYLRKVSEAGRQHVNTYCKKSGLQFIALARKSTRLTFTKRKGLVLRTIFDFEFSGDGESSNQGKLIMFGLKLEKVELPAYRV</sequence>
<name>A0A502KW16_9GAMM</name>
<reference evidence="1 2" key="1">
    <citation type="submission" date="2019-01" db="EMBL/GenBank/DDBJ databases">
        <title>Litorilituus lipolytica sp. nov., isolated from intertidal sand of the Yellow Sea in China.</title>
        <authorList>
            <person name="Liu A."/>
        </authorList>
    </citation>
    <scope>NUCLEOTIDE SEQUENCE [LARGE SCALE GENOMIC DNA]</scope>
    <source>
        <strain evidence="1 2">RZ04</strain>
    </source>
</reference>
<comment type="caution">
    <text evidence="1">The sequence shown here is derived from an EMBL/GenBank/DDBJ whole genome shotgun (WGS) entry which is preliminary data.</text>
</comment>
<dbReference type="EMBL" id="SAWY01000027">
    <property type="protein sequence ID" value="TPH13843.1"/>
    <property type="molecule type" value="Genomic_DNA"/>
</dbReference>
<proteinExistence type="predicted"/>
<keyword evidence="2" id="KW-1185">Reference proteome</keyword>
<dbReference type="AlphaFoldDB" id="A0A502KW16"/>
<dbReference type="RefSeq" id="WP_140603927.1">
    <property type="nucleotide sequence ID" value="NZ_SAWY01000027.1"/>
</dbReference>
<dbReference type="Proteomes" id="UP000315303">
    <property type="component" value="Unassembled WGS sequence"/>
</dbReference>
<dbReference type="InterPro" id="IPR021732">
    <property type="entry name" value="DUF3301"/>
</dbReference>